<organism evidence="2 3">
    <name type="scientific">Symbiodinium necroappetens</name>
    <dbReference type="NCBI Taxonomy" id="1628268"/>
    <lineage>
        <taxon>Eukaryota</taxon>
        <taxon>Sar</taxon>
        <taxon>Alveolata</taxon>
        <taxon>Dinophyceae</taxon>
        <taxon>Suessiales</taxon>
        <taxon>Symbiodiniaceae</taxon>
        <taxon>Symbiodinium</taxon>
    </lineage>
</organism>
<feature type="region of interest" description="Disordered" evidence="1">
    <location>
        <begin position="19"/>
        <end position="135"/>
    </location>
</feature>
<evidence type="ECO:0000313" key="3">
    <source>
        <dbReference type="Proteomes" id="UP000601435"/>
    </source>
</evidence>
<feature type="compositionally biased region" description="Basic and acidic residues" evidence="1">
    <location>
        <begin position="80"/>
        <end position="101"/>
    </location>
</feature>
<comment type="caution">
    <text evidence="2">The sequence shown here is derived from an EMBL/GenBank/DDBJ whole genome shotgun (WGS) entry which is preliminary data.</text>
</comment>
<feature type="compositionally biased region" description="Polar residues" evidence="1">
    <location>
        <begin position="110"/>
        <end position="127"/>
    </location>
</feature>
<accession>A0A812J7C1</accession>
<dbReference type="EMBL" id="CAJNJA010005574">
    <property type="protein sequence ID" value="CAE7193221.1"/>
    <property type="molecule type" value="Genomic_DNA"/>
</dbReference>
<protein>
    <submittedName>
        <fullName evidence="2">Uncharacterized protein</fullName>
    </submittedName>
</protein>
<dbReference type="OrthoDB" id="436145at2759"/>
<proteinExistence type="predicted"/>
<name>A0A812J7C1_9DINO</name>
<evidence type="ECO:0000256" key="1">
    <source>
        <dbReference type="SAM" id="MobiDB-lite"/>
    </source>
</evidence>
<evidence type="ECO:0000313" key="2">
    <source>
        <dbReference type="EMBL" id="CAE7193221.1"/>
    </source>
</evidence>
<dbReference type="Proteomes" id="UP000601435">
    <property type="component" value="Unassembled WGS sequence"/>
</dbReference>
<feature type="non-terminal residue" evidence="2">
    <location>
        <position position="1"/>
    </location>
</feature>
<gene>
    <name evidence="2" type="ORF">SNEC2469_LOCUS1245</name>
</gene>
<dbReference type="AlphaFoldDB" id="A0A812J7C1"/>
<keyword evidence="3" id="KW-1185">Reference proteome</keyword>
<sequence length="244" mass="26925">APAALSKNIVTASSLDSYDSAVEDAQRREPKRVKETFVTPKKPLPADAAEALSEPKPCPRPSKAAKLNAPPADVGCPKPTTDRSPKPTTDRSPKPTTDRSPKPTGVRSPKPTTGPTRLNSQDSSPGPSASDVAPPGEQLRELLKKHGNFKSLEMNLRKFHLKKKILAKRSSYVTKAYLLGHCHWPMVEKAWVWANEHKVLRKNEVHGEEEAKLILSEDFDLLDEEGQEISMNGSVEMEVPRLRC</sequence>
<feature type="compositionally biased region" description="Basic and acidic residues" evidence="1">
    <location>
        <begin position="24"/>
        <end position="35"/>
    </location>
</feature>
<reference evidence="2" key="1">
    <citation type="submission" date="2021-02" db="EMBL/GenBank/DDBJ databases">
        <authorList>
            <person name="Dougan E. K."/>
            <person name="Rhodes N."/>
            <person name="Thang M."/>
            <person name="Chan C."/>
        </authorList>
    </citation>
    <scope>NUCLEOTIDE SEQUENCE</scope>
</reference>